<evidence type="ECO:0000313" key="2">
    <source>
        <dbReference type="Proteomes" id="UP000799755"/>
    </source>
</evidence>
<protein>
    <submittedName>
        <fullName evidence="1">Clavaminate synthase-like protein</fullName>
    </submittedName>
</protein>
<gene>
    <name evidence="1" type="ORF">BDR25DRAFT_221552</name>
</gene>
<dbReference type="EMBL" id="MU003503">
    <property type="protein sequence ID" value="KAF2472160.1"/>
    <property type="molecule type" value="Genomic_DNA"/>
</dbReference>
<evidence type="ECO:0000313" key="1">
    <source>
        <dbReference type="EMBL" id="KAF2472160.1"/>
    </source>
</evidence>
<organism evidence="1 2">
    <name type="scientific">Lindgomyces ingoldianus</name>
    <dbReference type="NCBI Taxonomy" id="673940"/>
    <lineage>
        <taxon>Eukaryota</taxon>
        <taxon>Fungi</taxon>
        <taxon>Dikarya</taxon>
        <taxon>Ascomycota</taxon>
        <taxon>Pezizomycotina</taxon>
        <taxon>Dothideomycetes</taxon>
        <taxon>Pleosporomycetidae</taxon>
        <taxon>Pleosporales</taxon>
        <taxon>Lindgomycetaceae</taxon>
        <taxon>Lindgomyces</taxon>
    </lineage>
</organism>
<comment type="caution">
    <text evidence="1">The sequence shown here is derived from an EMBL/GenBank/DDBJ whole genome shotgun (WGS) entry which is preliminary data.</text>
</comment>
<accession>A0ACB6R1F1</accession>
<dbReference type="Proteomes" id="UP000799755">
    <property type="component" value="Unassembled WGS sequence"/>
</dbReference>
<name>A0ACB6R1F1_9PLEO</name>
<proteinExistence type="predicted"/>
<sequence>MPLRPQFRLFIPQHRCHSHWKQRFVPVKVLDNITPKIDLAEPAILPGRFRSIPAISKWFTPYPSKKGDSGFHELNVSYLTQHGDTIVPLELTQVSSSPSNDLQISSFERFEAPLSLLLSYIKSTQDSSTNLYLAQCSLDNLPVDLQADLPTPSLISVMGRGDIYGSSLWLGQPPTRTPLHRDPNPNVFVQLAGKKVIRLMKPDAGNWLYERLRVGDGHANMRGDEMMVGTEMERLEAAVWRDEGVVDKYVKGWEAELGSGDLLYIPLGWWHAVRGIGKGINGSANWWFR</sequence>
<keyword evidence="2" id="KW-1185">Reference proteome</keyword>
<reference evidence="1" key="1">
    <citation type="journal article" date="2020" name="Stud. Mycol.">
        <title>101 Dothideomycetes genomes: a test case for predicting lifestyles and emergence of pathogens.</title>
        <authorList>
            <person name="Haridas S."/>
            <person name="Albert R."/>
            <person name="Binder M."/>
            <person name="Bloem J."/>
            <person name="Labutti K."/>
            <person name="Salamov A."/>
            <person name="Andreopoulos B."/>
            <person name="Baker S."/>
            <person name="Barry K."/>
            <person name="Bills G."/>
            <person name="Bluhm B."/>
            <person name="Cannon C."/>
            <person name="Castanera R."/>
            <person name="Culley D."/>
            <person name="Daum C."/>
            <person name="Ezra D."/>
            <person name="Gonzalez J."/>
            <person name="Henrissat B."/>
            <person name="Kuo A."/>
            <person name="Liang C."/>
            <person name="Lipzen A."/>
            <person name="Lutzoni F."/>
            <person name="Magnuson J."/>
            <person name="Mondo S."/>
            <person name="Nolan M."/>
            <person name="Ohm R."/>
            <person name="Pangilinan J."/>
            <person name="Park H.-J."/>
            <person name="Ramirez L."/>
            <person name="Alfaro M."/>
            <person name="Sun H."/>
            <person name="Tritt A."/>
            <person name="Yoshinaga Y."/>
            <person name="Zwiers L.-H."/>
            <person name="Turgeon B."/>
            <person name="Goodwin S."/>
            <person name="Spatafora J."/>
            <person name="Crous P."/>
            <person name="Grigoriev I."/>
        </authorList>
    </citation>
    <scope>NUCLEOTIDE SEQUENCE</scope>
    <source>
        <strain evidence="1">ATCC 200398</strain>
    </source>
</reference>